<dbReference type="EMBL" id="GL376603">
    <property type="status" value="NOT_ANNOTATED_CDS"/>
    <property type="molecule type" value="Genomic_DNA"/>
</dbReference>
<reference evidence="2" key="3">
    <citation type="submission" date="2015-02" db="UniProtKB">
        <authorList>
            <consortium name="EnsemblProtists"/>
        </authorList>
    </citation>
    <scope>IDENTIFICATION</scope>
    <source>
        <strain evidence="2">DAOM BR144</strain>
    </source>
</reference>
<feature type="compositionally biased region" description="Polar residues" evidence="1">
    <location>
        <begin position="26"/>
        <end position="35"/>
    </location>
</feature>
<dbReference type="Proteomes" id="UP000019132">
    <property type="component" value="Unassembled WGS sequence"/>
</dbReference>
<feature type="region of interest" description="Disordered" evidence="1">
    <location>
        <begin position="124"/>
        <end position="143"/>
    </location>
</feature>
<evidence type="ECO:0000313" key="2">
    <source>
        <dbReference type="EnsemblProtists" id="PYU1_T003230"/>
    </source>
</evidence>
<evidence type="ECO:0008006" key="4">
    <source>
        <dbReference type="Google" id="ProtNLM"/>
    </source>
</evidence>
<dbReference type="OMA" id="ANAGHWQ"/>
<sequence>MTAWNPHAGTLVNPHSRPPRRPPPRTQASSSSLSPESRHDSTTFDSCSSMNSTLKQRRLSRLSSNTKCALSLNQIDHIDIHSCYEDEHGVLLYVLDVHVQPYQTGIPSALKSAEFFDELAPRRSMTEVSGDPSGTTPRQSGKLPLPQYHIVHRFSAFRALRKRLRKVVEADVDNWQHVKWCCYCSRIQYFTVFGAFPSRHPIASAVANAGHWQQSLVKLTHRRQKLVKFINRVVALAKDASYRYESSQCCHCYAAVSSIVTAFLAADAPQVRGAFVSSSSSA</sequence>
<dbReference type="eggNOG" id="ENOG502SRR5">
    <property type="taxonomic scope" value="Eukaryota"/>
</dbReference>
<accession>K3WE39</accession>
<dbReference type="EnsemblProtists" id="PYU1_T003230">
    <property type="protein sequence ID" value="PYU1_T003230"/>
    <property type="gene ID" value="PYU1_G003223"/>
</dbReference>
<keyword evidence="3" id="KW-1185">Reference proteome</keyword>
<protein>
    <recommendedName>
        <fullName evidence="4">PX domain-containing protein</fullName>
    </recommendedName>
</protein>
<dbReference type="Gene3D" id="3.30.1520.10">
    <property type="entry name" value="Phox-like domain"/>
    <property type="match status" value="1"/>
</dbReference>
<dbReference type="AlphaFoldDB" id="K3WE39"/>
<dbReference type="HOGENOM" id="CLU_081715_0_0_1"/>
<name>K3WE39_GLOUD</name>
<reference evidence="3" key="2">
    <citation type="submission" date="2010-04" db="EMBL/GenBank/DDBJ databases">
        <authorList>
            <person name="Buell R."/>
            <person name="Hamilton J."/>
            <person name="Hostetler J."/>
        </authorList>
    </citation>
    <scope>NUCLEOTIDE SEQUENCE [LARGE SCALE GENOMIC DNA]</scope>
    <source>
        <strain evidence="3">DAOM:BR144</strain>
    </source>
</reference>
<proteinExistence type="predicted"/>
<dbReference type="InParanoid" id="K3WE39"/>
<evidence type="ECO:0000256" key="1">
    <source>
        <dbReference type="SAM" id="MobiDB-lite"/>
    </source>
</evidence>
<evidence type="ECO:0000313" key="3">
    <source>
        <dbReference type="Proteomes" id="UP000019132"/>
    </source>
</evidence>
<organism evidence="2 3">
    <name type="scientific">Globisporangium ultimum (strain ATCC 200006 / CBS 805.95 / DAOM BR144)</name>
    <name type="common">Pythium ultimum</name>
    <dbReference type="NCBI Taxonomy" id="431595"/>
    <lineage>
        <taxon>Eukaryota</taxon>
        <taxon>Sar</taxon>
        <taxon>Stramenopiles</taxon>
        <taxon>Oomycota</taxon>
        <taxon>Peronosporomycetes</taxon>
        <taxon>Pythiales</taxon>
        <taxon>Pythiaceae</taxon>
        <taxon>Globisporangium</taxon>
    </lineage>
</organism>
<dbReference type="GO" id="GO:0035091">
    <property type="term" value="F:phosphatidylinositol binding"/>
    <property type="evidence" value="ECO:0007669"/>
    <property type="project" value="InterPro"/>
</dbReference>
<reference evidence="3" key="1">
    <citation type="journal article" date="2010" name="Genome Biol.">
        <title>Genome sequence of the necrotrophic plant pathogen Pythium ultimum reveals original pathogenicity mechanisms and effector repertoire.</title>
        <authorList>
            <person name="Levesque C.A."/>
            <person name="Brouwer H."/>
            <person name="Cano L."/>
            <person name="Hamilton J.P."/>
            <person name="Holt C."/>
            <person name="Huitema E."/>
            <person name="Raffaele S."/>
            <person name="Robideau G.P."/>
            <person name="Thines M."/>
            <person name="Win J."/>
            <person name="Zerillo M.M."/>
            <person name="Beakes G.W."/>
            <person name="Boore J.L."/>
            <person name="Busam D."/>
            <person name="Dumas B."/>
            <person name="Ferriera S."/>
            <person name="Fuerstenberg S.I."/>
            <person name="Gachon C.M."/>
            <person name="Gaulin E."/>
            <person name="Govers F."/>
            <person name="Grenville-Briggs L."/>
            <person name="Horner N."/>
            <person name="Hostetler J."/>
            <person name="Jiang R.H."/>
            <person name="Johnson J."/>
            <person name="Krajaejun T."/>
            <person name="Lin H."/>
            <person name="Meijer H.J."/>
            <person name="Moore B."/>
            <person name="Morris P."/>
            <person name="Phuntmart V."/>
            <person name="Puiu D."/>
            <person name="Shetty J."/>
            <person name="Stajich J.E."/>
            <person name="Tripathy S."/>
            <person name="Wawra S."/>
            <person name="van West P."/>
            <person name="Whitty B.R."/>
            <person name="Coutinho P.M."/>
            <person name="Henrissat B."/>
            <person name="Martin F."/>
            <person name="Thomas P.D."/>
            <person name="Tyler B.M."/>
            <person name="De Vries R.P."/>
            <person name="Kamoun S."/>
            <person name="Yandell M."/>
            <person name="Tisserat N."/>
            <person name="Buell C.R."/>
        </authorList>
    </citation>
    <scope>NUCLEOTIDE SEQUENCE</scope>
    <source>
        <strain evidence="3">DAOM:BR144</strain>
    </source>
</reference>
<dbReference type="InterPro" id="IPR036871">
    <property type="entry name" value="PX_dom_sf"/>
</dbReference>
<feature type="region of interest" description="Disordered" evidence="1">
    <location>
        <begin position="1"/>
        <end position="50"/>
    </location>
</feature>
<dbReference type="VEuPathDB" id="FungiDB:PYU1_G003223"/>